<keyword evidence="1" id="KW-0812">Transmembrane</keyword>
<feature type="transmembrane region" description="Helical" evidence="1">
    <location>
        <begin position="22"/>
        <end position="45"/>
    </location>
</feature>
<name>A0AAN7KWI4_9MYRT</name>
<keyword evidence="3" id="KW-1185">Reference proteome</keyword>
<accession>A0AAN7KWI4</accession>
<feature type="transmembrane region" description="Helical" evidence="1">
    <location>
        <begin position="116"/>
        <end position="138"/>
    </location>
</feature>
<dbReference type="AlphaFoldDB" id="A0AAN7KWI4"/>
<keyword evidence="1" id="KW-0472">Membrane</keyword>
<dbReference type="PANTHER" id="PTHR35307:SF3">
    <property type="entry name" value="DUF4220 DOMAIN-CONTAINING PROTEIN"/>
    <property type="match status" value="1"/>
</dbReference>
<sequence length="750" mass="83495">MLGCTSDGNLDEAGFSRPMPWIGLYIAGASLTCGLAMGADALVAFRYRKFWFPCRYFSLNATSLTVISVAIKLSVDLNTPMPRQQDQLSKLSSSALICTVMANSMPSLGNMGTSELLSNMVALAILIVTAIVNISIQISTGVIYSFFREHVFLMFLMLLLLAMVCFSATAVPTTKTFLEMKYCKRHQLELEERKKKPVGTPMIERLKEDLVKYWMMAYTGNPQFVVGRSVTCTASGALCLLSAATLAEAMIRSYLIAHNKFNFCKGESDYKWSSTVILISQTIAVGIGTVAPGLRWFVAIKFRCPKIARKTYKDDFKLEKYWIKMLVEMKECPFFLNFRSRRFRKIVHGLKNCAIEVCILVQTAIVSGSKVISLISILLVSWILIVCRFFEDLKTKIELKSKNNEDSDQGGRGGSMLDMSRYVLHLEGEEELVQRMMRNNWNTTVHYVNMGKKKEPKHLIWLLEEHCTNGFRKSSGLLPGGEGEPPLCWSLPIVTLASIAAAIPGIERSTVNQLLRSINEGLAYVELVEEGLGRGDRDLTNVRKAANVVWLGVDLYGRWLDMDLRRVRGGSPRGALEALSEAAKGVLASHAEKPTMAECSSEAPPSSWPVRIQAAHSMYRIAQAYKLSEHPCEGSDGNIIMFRELLGAISDIMGACLTNLERVISTECCRSSIEERKESVQRAGVLLGKAERVIEILSRRQGDLMSHPGPDRPVASIDQWLASARFRDRDGMDSRENLGEAYVSVDLCPC</sequence>
<gene>
    <name evidence="2" type="ORF">SAY87_030909</name>
</gene>
<comment type="caution">
    <text evidence="2">The sequence shown here is derived from an EMBL/GenBank/DDBJ whole genome shotgun (WGS) entry which is preliminary data.</text>
</comment>
<evidence type="ECO:0000313" key="2">
    <source>
        <dbReference type="EMBL" id="KAK4770377.1"/>
    </source>
</evidence>
<keyword evidence="1" id="KW-1133">Transmembrane helix</keyword>
<dbReference type="EMBL" id="JAXIOK010000005">
    <property type="protein sequence ID" value="KAK4770377.1"/>
    <property type="molecule type" value="Genomic_DNA"/>
</dbReference>
<feature type="transmembrane region" description="Helical" evidence="1">
    <location>
        <begin position="150"/>
        <end position="171"/>
    </location>
</feature>
<proteinExistence type="predicted"/>
<protein>
    <submittedName>
        <fullName evidence="2">Uncharacterized protein</fullName>
    </submittedName>
</protein>
<organism evidence="2 3">
    <name type="scientific">Trapa incisa</name>
    <dbReference type="NCBI Taxonomy" id="236973"/>
    <lineage>
        <taxon>Eukaryota</taxon>
        <taxon>Viridiplantae</taxon>
        <taxon>Streptophyta</taxon>
        <taxon>Embryophyta</taxon>
        <taxon>Tracheophyta</taxon>
        <taxon>Spermatophyta</taxon>
        <taxon>Magnoliopsida</taxon>
        <taxon>eudicotyledons</taxon>
        <taxon>Gunneridae</taxon>
        <taxon>Pentapetalae</taxon>
        <taxon>rosids</taxon>
        <taxon>malvids</taxon>
        <taxon>Myrtales</taxon>
        <taxon>Lythraceae</taxon>
        <taxon>Trapa</taxon>
    </lineage>
</organism>
<evidence type="ECO:0000256" key="1">
    <source>
        <dbReference type="SAM" id="Phobius"/>
    </source>
</evidence>
<evidence type="ECO:0000313" key="3">
    <source>
        <dbReference type="Proteomes" id="UP001345219"/>
    </source>
</evidence>
<reference evidence="2 3" key="1">
    <citation type="journal article" date="2023" name="Hortic Res">
        <title>Pangenome of water caltrop reveals structural variations and asymmetric subgenome divergence after allopolyploidization.</title>
        <authorList>
            <person name="Zhang X."/>
            <person name="Chen Y."/>
            <person name="Wang L."/>
            <person name="Yuan Y."/>
            <person name="Fang M."/>
            <person name="Shi L."/>
            <person name="Lu R."/>
            <person name="Comes H.P."/>
            <person name="Ma Y."/>
            <person name="Chen Y."/>
            <person name="Huang G."/>
            <person name="Zhou Y."/>
            <person name="Zheng Z."/>
            <person name="Qiu Y."/>
        </authorList>
    </citation>
    <scope>NUCLEOTIDE SEQUENCE [LARGE SCALE GENOMIC DNA]</scope>
    <source>
        <tissue evidence="2">Roots</tissue>
    </source>
</reference>
<feature type="transmembrane region" description="Helical" evidence="1">
    <location>
        <begin position="371"/>
        <end position="390"/>
    </location>
</feature>
<dbReference type="Proteomes" id="UP001345219">
    <property type="component" value="Chromosome 24"/>
</dbReference>
<dbReference type="PANTHER" id="PTHR35307">
    <property type="entry name" value="PROTEIN, PUTATIVE-RELATED"/>
    <property type="match status" value="1"/>
</dbReference>